<feature type="signal peptide" evidence="3">
    <location>
        <begin position="1"/>
        <end position="23"/>
    </location>
</feature>
<evidence type="ECO:0000259" key="5">
    <source>
        <dbReference type="Pfam" id="PF17829"/>
    </source>
</evidence>
<dbReference type="Gene3D" id="2.60.120.1620">
    <property type="match status" value="1"/>
</dbReference>
<accession>A0ABU3GR19</accession>
<evidence type="ECO:0008006" key="8">
    <source>
        <dbReference type="Google" id="ProtNLM"/>
    </source>
</evidence>
<dbReference type="Pfam" id="PF17829">
    <property type="entry name" value="GH115_C"/>
    <property type="match status" value="1"/>
</dbReference>
<evidence type="ECO:0000256" key="3">
    <source>
        <dbReference type="SAM" id="SignalP"/>
    </source>
</evidence>
<keyword evidence="3" id="KW-0732">Signal</keyword>
<dbReference type="PANTHER" id="PTHR37842:SF2">
    <property type="entry name" value="GYLCOSYL HYDROLASE 115 C-TERMINAL DOMAIN-CONTAINING PROTEIN"/>
    <property type="match status" value="1"/>
</dbReference>
<keyword evidence="1" id="KW-0378">Hydrolase</keyword>
<keyword evidence="7" id="KW-1185">Reference proteome</keyword>
<sequence>MKKILNCLAALIITLIAASHSNAQNSNTYISAKKVPGTFPLAAAGRVAPLWVSNADYPGVIRAVKDLQTDVKAVTQSSPQLLSNASGSKQVVIIGTIGKSPVIDQLIKNKKLNVSGIAGKWETFLLQTVQHPMPGVEQALVIAGSDKRGTIYGIYDLSAQIGVSPWYWWADVPAKQQKNLHVLPGRHTMGEPAVKYRGIFINDEAPAFSGWTKEKFGGFNSKMYAKMFELILRLKGNYLWPAMWGNAFNTDDPANRATADEYGIVMGTSHHEPMDRAQQEWKQFGKGDWNYNTNGEVLRDFWRKGIEGMGNAETLVTIGMRGDGDMAMEQGTNISLLEKIVADQRKIIADVTQKPAEQTPQVWALYKEVQDYYDKGMRVPDDVTLLLCDDNWGNIRKLPQPGEKPRKGGFGIYYHFDYVGGPRNYKWLNTNPIAKVWEQMHLAYEHNARQLWIVNVGDLKPMEFPISFFLDYAWNPEKLPANCLQEYTRQWAAQQFGEKHSVEIASMLSLYTKYNGRRKPELLNTDTYSLTNYREFERVVTDYNNLKKQAEKLNEQIPQTYRDAYYQLVLHPIQACANLNEMYYETNLNLWYANQGRAAANDKAAKVKALFARDAEISKYYNTQLANGKWNHMMDQTHISYTYWQQPPVNKIPDVKEIKVPEKAFMCLSVEGSGNWWPLSATHPALPAFSKYGPKSYYIEIFNRGAQPFTFKATPSVPWLKITPAQGTVDMQQRIEVSVDWAKAPASAWNETIRLKGSEGGDITVKAQSDKAFAQVPTQGFVQSNGYIAIDAHHYSKAISSSTIKWLSLPDHGRTSSAVTPTPVTAPLQTPGGNSPYLEYMVNLADTGLIELNAYLSPTIDFSGSKKLQYAVSIDDEKPQIFHLNADSSPRVWNKAVSENIIIQKSKHNIQKPGVHTVKFWMVSPAVVLQRMILNINNGLQPSYLGPPESQNL</sequence>
<dbReference type="Gene3D" id="1.20.58.2150">
    <property type="match status" value="1"/>
</dbReference>
<dbReference type="Pfam" id="PF03648">
    <property type="entry name" value="Glyco_hydro_67N"/>
    <property type="match status" value="1"/>
</dbReference>
<dbReference type="SUPFAM" id="SSF55545">
    <property type="entry name" value="beta-N-acetylhexosaminidase-like domain"/>
    <property type="match status" value="1"/>
</dbReference>
<dbReference type="Pfam" id="PF15979">
    <property type="entry name" value="Glyco_hydro_115"/>
    <property type="match status" value="1"/>
</dbReference>
<name>A0ABU3GR19_9SPHI</name>
<feature type="domain" description="Alpha glucuronidase N-terminal" evidence="4">
    <location>
        <begin position="58"/>
        <end position="157"/>
    </location>
</feature>
<keyword evidence="2" id="KW-0175">Coiled coil</keyword>
<organism evidence="6 7">
    <name type="scientific">Mucilaginibacter terrae</name>
    <dbReference type="NCBI Taxonomy" id="1955052"/>
    <lineage>
        <taxon>Bacteria</taxon>
        <taxon>Pseudomonadati</taxon>
        <taxon>Bacteroidota</taxon>
        <taxon>Sphingobacteriia</taxon>
        <taxon>Sphingobacteriales</taxon>
        <taxon>Sphingobacteriaceae</taxon>
        <taxon>Mucilaginibacter</taxon>
    </lineage>
</organism>
<evidence type="ECO:0000313" key="7">
    <source>
        <dbReference type="Proteomes" id="UP001258315"/>
    </source>
</evidence>
<dbReference type="EMBL" id="JAVLVU010000001">
    <property type="protein sequence ID" value="MDT3402227.1"/>
    <property type="molecule type" value="Genomic_DNA"/>
</dbReference>
<dbReference type="Proteomes" id="UP001258315">
    <property type="component" value="Unassembled WGS sequence"/>
</dbReference>
<evidence type="ECO:0000259" key="4">
    <source>
        <dbReference type="Pfam" id="PF03648"/>
    </source>
</evidence>
<dbReference type="InterPro" id="IPR029018">
    <property type="entry name" value="Hex-like_dom2"/>
</dbReference>
<comment type="caution">
    <text evidence="6">The sequence shown here is derived from an EMBL/GenBank/DDBJ whole genome shotgun (WGS) entry which is preliminary data.</text>
</comment>
<dbReference type="RefSeq" id="WP_311948508.1">
    <property type="nucleotide sequence ID" value="NZ_JAVLVU010000001.1"/>
</dbReference>
<proteinExistence type="predicted"/>
<dbReference type="Gene3D" id="3.20.20.520">
    <property type="entry name" value="Glycosyl hydrolase family 115"/>
    <property type="match status" value="1"/>
</dbReference>
<dbReference type="InterPro" id="IPR005154">
    <property type="entry name" value="Glyco_hydro_67_aGlcAse_N"/>
</dbReference>
<reference evidence="7" key="1">
    <citation type="submission" date="2023-07" db="EMBL/GenBank/DDBJ databases">
        <title>Functional and genomic diversity of the sorghum phyllosphere microbiome.</title>
        <authorList>
            <person name="Shade A."/>
        </authorList>
    </citation>
    <scope>NUCLEOTIDE SEQUENCE [LARGE SCALE GENOMIC DNA]</scope>
    <source>
        <strain evidence="7">SORGH_AS_0422</strain>
    </source>
</reference>
<dbReference type="Gene3D" id="3.30.379.10">
    <property type="entry name" value="Chitobiase/beta-hexosaminidase domain 2-like"/>
    <property type="match status" value="1"/>
</dbReference>
<evidence type="ECO:0000256" key="1">
    <source>
        <dbReference type="ARBA" id="ARBA00022801"/>
    </source>
</evidence>
<feature type="coiled-coil region" evidence="2">
    <location>
        <begin position="533"/>
        <end position="563"/>
    </location>
</feature>
<dbReference type="PANTHER" id="PTHR37842">
    <property type="match status" value="1"/>
</dbReference>
<dbReference type="InterPro" id="IPR041437">
    <property type="entry name" value="GH115_C"/>
</dbReference>
<dbReference type="InterPro" id="IPR031924">
    <property type="entry name" value="GH115"/>
</dbReference>
<gene>
    <name evidence="6" type="ORF">QE417_001299</name>
</gene>
<feature type="domain" description="Gylcosyl hydrolase 115 C-terminal" evidence="5">
    <location>
        <begin position="780"/>
        <end position="949"/>
    </location>
</feature>
<evidence type="ECO:0000256" key="2">
    <source>
        <dbReference type="SAM" id="Coils"/>
    </source>
</evidence>
<feature type="chain" id="PRO_5045528961" description="Glycosyl hydrolase" evidence="3">
    <location>
        <begin position="24"/>
        <end position="953"/>
    </location>
</feature>
<evidence type="ECO:0000313" key="6">
    <source>
        <dbReference type="EMBL" id="MDT3402227.1"/>
    </source>
</evidence>
<dbReference type="InterPro" id="IPR042301">
    <property type="entry name" value="GH115_sf"/>
</dbReference>
<protein>
    <recommendedName>
        <fullName evidence="8">Glycosyl hydrolase</fullName>
    </recommendedName>
</protein>